<keyword evidence="3" id="KW-0472">Membrane</keyword>
<evidence type="ECO:0000313" key="6">
    <source>
        <dbReference type="Proteomes" id="UP000182190"/>
    </source>
</evidence>
<accession>A0A7Z9E349</accession>
<dbReference type="EMBL" id="CZCS02000211">
    <property type="protein sequence ID" value="VXD23011.1"/>
    <property type="molecule type" value="Genomic_DNA"/>
</dbReference>
<dbReference type="GO" id="GO:0060003">
    <property type="term" value="P:copper ion export"/>
    <property type="evidence" value="ECO:0007669"/>
    <property type="project" value="TreeGrafter"/>
</dbReference>
<name>A0A7Z9E349_9CYAN</name>
<comment type="caution">
    <text evidence="5">The sequence shown here is derived from an EMBL/GenBank/DDBJ whole genome shotgun (WGS) entry which is preliminary data.</text>
</comment>
<keyword evidence="6" id="KW-1185">Reference proteome</keyword>
<evidence type="ECO:0000259" key="4">
    <source>
        <dbReference type="Pfam" id="PF25975"/>
    </source>
</evidence>
<dbReference type="GO" id="GO:0015679">
    <property type="term" value="P:plasma membrane copper ion transport"/>
    <property type="evidence" value="ECO:0007669"/>
    <property type="project" value="TreeGrafter"/>
</dbReference>
<dbReference type="Gene3D" id="2.40.420.20">
    <property type="match status" value="1"/>
</dbReference>
<dbReference type="RefSeq" id="WP_083620962.1">
    <property type="nucleotide sequence ID" value="NZ_LR735016.1"/>
</dbReference>
<evidence type="ECO:0000256" key="3">
    <source>
        <dbReference type="SAM" id="Phobius"/>
    </source>
</evidence>
<dbReference type="Pfam" id="PF25975">
    <property type="entry name" value="CzcB_C"/>
    <property type="match status" value="1"/>
</dbReference>
<gene>
    <name evidence="5" type="ORF">PL9631_690018</name>
</gene>
<feature type="region of interest" description="Disordered" evidence="2">
    <location>
        <begin position="138"/>
        <end position="162"/>
    </location>
</feature>
<dbReference type="InterPro" id="IPR058649">
    <property type="entry name" value="CzcB_C"/>
</dbReference>
<dbReference type="Proteomes" id="UP000182190">
    <property type="component" value="Unassembled WGS sequence"/>
</dbReference>
<dbReference type="OrthoDB" id="422554at2"/>
<dbReference type="PANTHER" id="PTHR30097:SF4">
    <property type="entry name" value="SLR6042 PROTEIN"/>
    <property type="match status" value="1"/>
</dbReference>
<dbReference type="GO" id="GO:0030313">
    <property type="term" value="C:cell envelope"/>
    <property type="evidence" value="ECO:0007669"/>
    <property type="project" value="TreeGrafter"/>
</dbReference>
<evidence type="ECO:0000256" key="1">
    <source>
        <dbReference type="ARBA" id="ARBA00022448"/>
    </source>
</evidence>
<keyword evidence="3" id="KW-1133">Transmembrane helix</keyword>
<evidence type="ECO:0000313" key="5">
    <source>
        <dbReference type="EMBL" id="VXD23011.1"/>
    </source>
</evidence>
<reference evidence="5" key="1">
    <citation type="submission" date="2019-10" db="EMBL/GenBank/DDBJ databases">
        <authorList>
            <consortium name="Genoscope - CEA"/>
            <person name="William W."/>
        </authorList>
    </citation>
    <scope>NUCLEOTIDE SEQUENCE [LARGE SCALE GENOMIC DNA]</scope>
    <source>
        <strain evidence="5">BBR_PRJEB10994</strain>
    </source>
</reference>
<feature type="compositionally biased region" description="Pro residues" evidence="2">
    <location>
        <begin position="146"/>
        <end position="156"/>
    </location>
</feature>
<protein>
    <recommendedName>
        <fullName evidence="4">CzcB-like C-terminal circularly permuted SH3-like domain-containing protein</fullName>
    </recommendedName>
</protein>
<dbReference type="PANTHER" id="PTHR30097">
    <property type="entry name" value="CATION EFFLUX SYSTEM PROTEIN CUSB"/>
    <property type="match status" value="1"/>
</dbReference>
<keyword evidence="1" id="KW-0813">Transport</keyword>
<sequence length="212" mass="21746">MSYQHKPLLKSLLITILLVSIPKPVFSHVGHGDEFQAEGGIQRVQVNAQTDPMLGIVVTPITSATEGSSAVMIPATALVDADGKPLVFVQYQNFYEPVPVTTGASKGELIEVTEGLSVGEQLVTQGSLSLYAESRKTQTADAAAPSPAPISSPPTAPVDVPANATGQVISQSSETTPPSEGFPMGMLAAVGGVAVLLVGGMTIAGKRKKGGL</sequence>
<dbReference type="InterPro" id="IPR051909">
    <property type="entry name" value="MFP_Cation_Efflux"/>
</dbReference>
<feature type="transmembrane region" description="Helical" evidence="3">
    <location>
        <begin position="182"/>
        <end position="204"/>
    </location>
</feature>
<organism evidence="5 6">
    <name type="scientific">Planktothrix paucivesiculata PCC 9631</name>
    <dbReference type="NCBI Taxonomy" id="671071"/>
    <lineage>
        <taxon>Bacteria</taxon>
        <taxon>Bacillati</taxon>
        <taxon>Cyanobacteriota</taxon>
        <taxon>Cyanophyceae</taxon>
        <taxon>Oscillatoriophycideae</taxon>
        <taxon>Oscillatoriales</taxon>
        <taxon>Microcoleaceae</taxon>
        <taxon>Planktothrix</taxon>
    </lineage>
</organism>
<proteinExistence type="predicted"/>
<keyword evidence="3" id="KW-0812">Transmembrane</keyword>
<dbReference type="AlphaFoldDB" id="A0A7Z9E349"/>
<feature type="domain" description="CzcB-like C-terminal circularly permuted SH3-like" evidence="4">
    <location>
        <begin position="71"/>
        <end position="128"/>
    </location>
</feature>
<evidence type="ECO:0000256" key="2">
    <source>
        <dbReference type="SAM" id="MobiDB-lite"/>
    </source>
</evidence>